<gene>
    <name evidence="1" type="ORF">UU12_C0002G0036</name>
</gene>
<organism evidence="1 2">
    <name type="scientific">Candidatus Woesebacteria bacterium GW2011_GWA2_40_7b</name>
    <dbReference type="NCBI Taxonomy" id="1618563"/>
    <lineage>
        <taxon>Bacteria</taxon>
        <taxon>Candidatus Woeseibacteriota</taxon>
    </lineage>
</organism>
<dbReference type="Proteomes" id="UP000034562">
    <property type="component" value="Unassembled WGS sequence"/>
</dbReference>
<reference evidence="1 2" key="1">
    <citation type="journal article" date="2015" name="Nature">
        <title>rRNA introns, odd ribosomes, and small enigmatic genomes across a large radiation of phyla.</title>
        <authorList>
            <person name="Brown C.T."/>
            <person name="Hug L.A."/>
            <person name="Thomas B.C."/>
            <person name="Sharon I."/>
            <person name="Castelle C.J."/>
            <person name="Singh A."/>
            <person name="Wilkins M.J."/>
            <person name="Williams K.H."/>
            <person name="Banfield J.F."/>
        </authorList>
    </citation>
    <scope>NUCLEOTIDE SEQUENCE [LARGE SCALE GENOMIC DNA]</scope>
</reference>
<evidence type="ECO:0000313" key="2">
    <source>
        <dbReference type="Proteomes" id="UP000034562"/>
    </source>
</evidence>
<dbReference type="EMBL" id="LBZK01000002">
    <property type="protein sequence ID" value="KKR71378.1"/>
    <property type="molecule type" value="Genomic_DNA"/>
</dbReference>
<name>A0A0G0T2U8_9BACT</name>
<dbReference type="AlphaFoldDB" id="A0A0G0T2U8"/>
<evidence type="ECO:0000313" key="1">
    <source>
        <dbReference type="EMBL" id="KKR71378.1"/>
    </source>
</evidence>
<protein>
    <submittedName>
        <fullName evidence="1">Uncharacterized protein</fullName>
    </submittedName>
</protein>
<sequence length="112" mass="12128">MESDLSIASDNRAEAARQRFLAQKAIAAELRPVERFSPEVTPTELSNSRADTHRRIAHLISGKVAYATGSVDGLTDGIVNGAGELVESVVFFVSKVIHGIKHGWARGKFPNQ</sequence>
<comment type="caution">
    <text evidence="1">The sequence shown here is derived from an EMBL/GenBank/DDBJ whole genome shotgun (WGS) entry which is preliminary data.</text>
</comment>
<accession>A0A0G0T2U8</accession>
<proteinExistence type="predicted"/>